<reference evidence="2" key="2">
    <citation type="submission" date="2023-05" db="EMBL/GenBank/DDBJ databases">
        <authorList>
            <person name="Fouks B."/>
        </authorList>
    </citation>
    <scope>NUCLEOTIDE SEQUENCE</scope>
    <source>
        <strain evidence="2">Stay&amp;Tobe</strain>
        <tissue evidence="2">Testes</tissue>
    </source>
</reference>
<protein>
    <submittedName>
        <fullName evidence="2">Uncharacterized protein</fullName>
    </submittedName>
</protein>
<feature type="transmembrane region" description="Helical" evidence="1">
    <location>
        <begin position="49"/>
        <end position="70"/>
    </location>
</feature>
<comment type="caution">
    <text evidence="2">The sequence shown here is derived from an EMBL/GenBank/DDBJ whole genome shotgun (WGS) entry which is preliminary data.</text>
</comment>
<name>A0AAD8EB63_DIPPU</name>
<keyword evidence="1" id="KW-0472">Membrane</keyword>
<evidence type="ECO:0000313" key="2">
    <source>
        <dbReference type="EMBL" id="KAJ9583347.1"/>
    </source>
</evidence>
<feature type="non-terminal residue" evidence="2">
    <location>
        <position position="1"/>
    </location>
</feature>
<reference evidence="2" key="1">
    <citation type="journal article" date="2023" name="IScience">
        <title>Live-bearing cockroach genome reveals convergent evolutionary mechanisms linked to viviparity in insects and beyond.</title>
        <authorList>
            <person name="Fouks B."/>
            <person name="Harrison M.C."/>
            <person name="Mikhailova A.A."/>
            <person name="Marchal E."/>
            <person name="English S."/>
            <person name="Carruthers M."/>
            <person name="Jennings E.C."/>
            <person name="Chiamaka E.L."/>
            <person name="Frigard R.A."/>
            <person name="Pippel M."/>
            <person name="Attardo G.M."/>
            <person name="Benoit J.B."/>
            <person name="Bornberg-Bauer E."/>
            <person name="Tobe S.S."/>
        </authorList>
    </citation>
    <scope>NUCLEOTIDE SEQUENCE</scope>
    <source>
        <strain evidence="2">Stay&amp;Tobe</strain>
    </source>
</reference>
<sequence length="123" mass="14150">ANTEGMQINCRRFYRFSTDSYDSNSRLIKQISSIELIVFLHNGFRMSGILNLHLGSGCVPCLVFVCVNKIKRLTKLNKKKKQCKRNKTTKKEIKKKSELSIHYNFHTHGQLPASLLSPCKVLH</sequence>
<dbReference type="EMBL" id="JASPKZ010007614">
    <property type="protein sequence ID" value="KAJ9583347.1"/>
    <property type="molecule type" value="Genomic_DNA"/>
</dbReference>
<dbReference type="Proteomes" id="UP001233999">
    <property type="component" value="Unassembled WGS sequence"/>
</dbReference>
<gene>
    <name evidence="2" type="ORF">L9F63_022309</name>
</gene>
<evidence type="ECO:0000256" key="1">
    <source>
        <dbReference type="SAM" id="Phobius"/>
    </source>
</evidence>
<accession>A0AAD8EB63</accession>
<keyword evidence="1" id="KW-0812">Transmembrane</keyword>
<evidence type="ECO:0000313" key="3">
    <source>
        <dbReference type="Proteomes" id="UP001233999"/>
    </source>
</evidence>
<dbReference type="AlphaFoldDB" id="A0AAD8EB63"/>
<keyword evidence="3" id="KW-1185">Reference proteome</keyword>
<keyword evidence="1" id="KW-1133">Transmembrane helix</keyword>
<feature type="non-terminal residue" evidence="2">
    <location>
        <position position="123"/>
    </location>
</feature>
<proteinExistence type="predicted"/>
<organism evidence="2 3">
    <name type="scientific">Diploptera punctata</name>
    <name type="common">Pacific beetle cockroach</name>
    <dbReference type="NCBI Taxonomy" id="6984"/>
    <lineage>
        <taxon>Eukaryota</taxon>
        <taxon>Metazoa</taxon>
        <taxon>Ecdysozoa</taxon>
        <taxon>Arthropoda</taxon>
        <taxon>Hexapoda</taxon>
        <taxon>Insecta</taxon>
        <taxon>Pterygota</taxon>
        <taxon>Neoptera</taxon>
        <taxon>Polyneoptera</taxon>
        <taxon>Dictyoptera</taxon>
        <taxon>Blattodea</taxon>
        <taxon>Blaberoidea</taxon>
        <taxon>Blaberidae</taxon>
        <taxon>Diplopterinae</taxon>
        <taxon>Diploptera</taxon>
    </lineage>
</organism>